<dbReference type="RefSeq" id="WP_306988470.1">
    <property type="nucleotide sequence ID" value="NZ_JAUSUT010000001.1"/>
</dbReference>
<organism evidence="1 2">
    <name type="scientific">Amycolatopsis thermophila</name>
    <dbReference type="NCBI Taxonomy" id="206084"/>
    <lineage>
        <taxon>Bacteria</taxon>
        <taxon>Bacillati</taxon>
        <taxon>Actinomycetota</taxon>
        <taxon>Actinomycetes</taxon>
        <taxon>Pseudonocardiales</taxon>
        <taxon>Pseudonocardiaceae</taxon>
        <taxon>Amycolatopsis</taxon>
    </lineage>
</organism>
<protein>
    <recommendedName>
        <fullName evidence="3">TerD domain-containing protein</fullName>
    </recommendedName>
</protein>
<sequence>MSLTTLLVQRTKRVPIPTGPSGDGATVARQLDAALMDVGFKLSGELLRQLSAMSPGVVIDLGVSVLGAVRELAGDHVQHNVYFKRFPQGVPDTITFWLQCLGQLAPADGQVTLSSFGTINLVDLPTYGRYQHTYYEMLAAHEELIAAAGDRVTVLHLGGTLQDEAHRLYLQLASSTVPLPEHDRALFETLAVFCADNTQPDTIPARENRAVINRVRFAHHRPLLVDTVTDVLRLAAALSGGDVTLETATRFRGLSRKDRRALLAALDTVAANPAKLGDVKAHARAWVRLAGGLHAEDYADRYPNAARVFTVARGDDYVPSIAARVDAALGVGDVPGAVRVLQAAPGLLMRSLDRVARAAGPDAHSAILDAVHAVRGKVSARVLLSVREHLINRVAERDGTPRVFTNRKGKAWVTEDNRLPLPHGLVHELCAAIDSEITARLADRVEGTVLFDPDFLRIALPLSGKTAPRGMGVVPRGSMQRISGDVLSFFIHWRQNERRTDYDLSVQLYADGFREAGHVSYTALRHGEIVHSGDITDARDGATEIIDVPHGSVDARYVMPQVLLFAGESFIKAAEAFFGYMTRDRAQKGQPYEPRTVRAKSDLTGRGRVAFPVLFLRDDDGAWWAKWLHLYTSGRAQLNQVEHTRATAGTLARGIIDREYLNVGYLIGMAGQHSKVEPWHGQHVDGPVTFIGWERPEGLPESTRVITVDNLADLIPE</sequence>
<proteinExistence type="predicted"/>
<evidence type="ECO:0000313" key="2">
    <source>
        <dbReference type="Proteomes" id="UP001229651"/>
    </source>
</evidence>
<reference evidence="1 2" key="1">
    <citation type="submission" date="2023-07" db="EMBL/GenBank/DDBJ databases">
        <title>Sequencing the genomes of 1000 actinobacteria strains.</title>
        <authorList>
            <person name="Klenk H.-P."/>
        </authorList>
    </citation>
    <scope>NUCLEOTIDE SEQUENCE [LARGE SCALE GENOMIC DNA]</scope>
    <source>
        <strain evidence="1 2">DSM 45805</strain>
    </source>
</reference>
<dbReference type="Proteomes" id="UP001229651">
    <property type="component" value="Unassembled WGS sequence"/>
</dbReference>
<accession>A0ABU0EMQ7</accession>
<gene>
    <name evidence="1" type="ORF">FB470_000553</name>
</gene>
<dbReference type="EMBL" id="JAUSUT010000001">
    <property type="protein sequence ID" value="MDQ0376559.1"/>
    <property type="molecule type" value="Genomic_DNA"/>
</dbReference>
<keyword evidence="2" id="KW-1185">Reference proteome</keyword>
<evidence type="ECO:0000313" key="1">
    <source>
        <dbReference type="EMBL" id="MDQ0376559.1"/>
    </source>
</evidence>
<evidence type="ECO:0008006" key="3">
    <source>
        <dbReference type="Google" id="ProtNLM"/>
    </source>
</evidence>
<comment type="caution">
    <text evidence="1">The sequence shown here is derived from an EMBL/GenBank/DDBJ whole genome shotgun (WGS) entry which is preliminary data.</text>
</comment>
<name>A0ABU0EMQ7_9PSEU</name>